<dbReference type="InterPro" id="IPR036388">
    <property type="entry name" value="WH-like_DNA-bd_sf"/>
</dbReference>
<feature type="domain" description="TRADD-like N-terminal" evidence="1">
    <location>
        <begin position="239"/>
        <end position="299"/>
    </location>
</feature>
<dbReference type="EMBL" id="JAQPOK010000125">
    <property type="protein sequence ID" value="MDJ1180493.1"/>
    <property type="molecule type" value="Genomic_DNA"/>
</dbReference>
<accession>A0ABT7BMT7</accession>
<evidence type="ECO:0000313" key="2">
    <source>
        <dbReference type="EMBL" id="MDJ1180493.1"/>
    </source>
</evidence>
<reference evidence="2 3" key="1">
    <citation type="submission" date="2023-01" db="EMBL/GenBank/DDBJ databases">
        <title>Novel diversity within Roseofilum (Cyanobacteria; Desertifilaceae) from marine benthic mats with descriptions of four novel species.</title>
        <authorList>
            <person name="Wang Y."/>
            <person name="Berthold D.E."/>
            <person name="Hu J."/>
            <person name="Lefler F.W."/>
            <person name="Laughinghouse H.D. IV."/>
        </authorList>
    </citation>
    <scope>NUCLEOTIDE SEQUENCE [LARGE SCALE GENOMIC DNA]</scope>
    <source>
        <strain evidence="2 3">BLCC-M91</strain>
    </source>
</reference>
<dbReference type="Pfam" id="PF20694">
    <property type="entry name" value="TRADD-like_N"/>
    <property type="match status" value="1"/>
</dbReference>
<protein>
    <submittedName>
        <fullName evidence="2">DUF1822 family protein</fullName>
    </submittedName>
</protein>
<sequence>MNQLDLDTKLQSLDDEKREILELILSGETQVKISEKINLSEDSLKDKIEDIYRYFGVGNDDTRKRQKFFLISLFFKCKIDMVHIEAFKYHTTSGSRSSHLGELDKTINKLQKEEYKILELFLQNDTPQEIACKCNLGENGDKKVRNDLRKMCSSFHIQEANINYLIVLFFRYKPEMVQIPPLSDPSITASPCLSGVEAKEGIEIDNFQISLEDVDNRTQNKKQWRLIIQSDEYNETLLKTIENFVQNLTEDGTQKVIKISKGSIVIEFEGSPEGFERIKALFDSGELTEIAGFPIQEISALAEQQTQPTQLSEWLQGVFAPLWESVDGLFTPEQLRFAFRQRTEGVSRRKTIVFNELEDRQVELVATIIPVEMPRVKVMVQIVPSAGVTHLPEDLHIQLVDESDAENPEGEVFEAQENLEFNAEVGDAFSIIVEQGRFRVVERFMV</sequence>
<evidence type="ECO:0000259" key="1">
    <source>
        <dbReference type="Pfam" id="PF20694"/>
    </source>
</evidence>
<dbReference type="RefSeq" id="WP_283763795.1">
    <property type="nucleotide sequence ID" value="NZ_JAQPOK010000125.1"/>
</dbReference>
<dbReference type="InterPro" id="IPR049341">
    <property type="entry name" value="TRADD-like_N"/>
</dbReference>
<keyword evidence="3" id="KW-1185">Reference proteome</keyword>
<comment type="caution">
    <text evidence="2">The sequence shown here is derived from an EMBL/GenBank/DDBJ whole genome shotgun (WGS) entry which is preliminary data.</text>
</comment>
<dbReference type="Proteomes" id="UP001231370">
    <property type="component" value="Unassembled WGS sequence"/>
</dbReference>
<name>A0ABT7BMT7_9CYAN</name>
<proteinExistence type="predicted"/>
<gene>
    <name evidence="2" type="ORF">PJF56_16650</name>
</gene>
<evidence type="ECO:0000313" key="3">
    <source>
        <dbReference type="Proteomes" id="UP001231370"/>
    </source>
</evidence>
<organism evidence="2 3">
    <name type="scientific">Roseofilum halophilum BLCC-M91</name>
    <dbReference type="NCBI Taxonomy" id="3022259"/>
    <lineage>
        <taxon>Bacteria</taxon>
        <taxon>Bacillati</taxon>
        <taxon>Cyanobacteriota</taxon>
        <taxon>Cyanophyceae</taxon>
        <taxon>Desertifilales</taxon>
        <taxon>Desertifilaceae</taxon>
        <taxon>Roseofilum</taxon>
        <taxon>Roseofilum halophilum</taxon>
    </lineage>
</organism>
<dbReference type="Gene3D" id="1.10.10.10">
    <property type="entry name" value="Winged helix-like DNA-binding domain superfamily/Winged helix DNA-binding domain"/>
    <property type="match status" value="1"/>
</dbReference>